<evidence type="ECO:0000256" key="4">
    <source>
        <dbReference type="ARBA" id="ARBA00022695"/>
    </source>
</evidence>
<evidence type="ECO:0000259" key="9">
    <source>
        <dbReference type="Pfam" id="PF04552"/>
    </source>
</evidence>
<evidence type="ECO:0000256" key="6">
    <source>
        <dbReference type="ARBA" id="ARBA00023082"/>
    </source>
</evidence>
<feature type="domain" description="RNA polymerase sigma factor 54 core-binding" evidence="10">
    <location>
        <begin position="90"/>
        <end position="275"/>
    </location>
</feature>
<dbReference type="Proteomes" id="UP001623591">
    <property type="component" value="Unassembled WGS sequence"/>
</dbReference>
<dbReference type="EMBL" id="JBJHZZ010000009">
    <property type="protein sequence ID" value="MFL0247743.1"/>
    <property type="molecule type" value="Genomic_DNA"/>
</dbReference>
<dbReference type="Pfam" id="PF00309">
    <property type="entry name" value="Sigma54_AID"/>
    <property type="match status" value="1"/>
</dbReference>
<dbReference type="PROSITE" id="PS50044">
    <property type="entry name" value="SIGMA54_3"/>
    <property type="match status" value="1"/>
</dbReference>
<sequence>MNFELSLTQEQKLIMTQEMQLSVKLLQMSSIELKEHIENEVLENPVLEYADENKDNNSTMEYKEFMDFLKKDKTYYNNENTDEEVSPFYFISEKKSLRQFLREQINELNVNDFYRSICYNIIDNLDEKGYLDEEVKDMAMNLRIEEKFVSHALRIIQDLDPAGIGARNLEECLKLQLKRKNIIDETLLAIIENHMEDIAENKYNKIAKMLNVELKIVQEYADIIKKLEPKPSSGFYDGEETKFILPDAYIKNINGKHEVIINEAITPGLRINPIYKEILSNDSDKKAVEYVKQKIDNAVFLMKSIEYRKSTIYRVVEKIVEFQKDYFEYGDDFLKPMTLKDIADNLGIHESTVSRAIKDKFINISKGTIKIKDLFTLGLSSKDNTQDISTNLIKKEIKLLIDSEDKTNPYSDQGICGILNEKGMNISRRTVAKYREELGLKSSSRRKRY</sequence>
<keyword evidence="2" id="KW-0240">DNA-directed RNA polymerase</keyword>
<keyword evidence="6" id="KW-0731">Sigma factor</keyword>
<keyword evidence="3" id="KW-0808">Transferase</keyword>
<dbReference type="InterPro" id="IPR007046">
    <property type="entry name" value="RNA_pol_sigma_54_core-bd"/>
</dbReference>
<dbReference type="InterPro" id="IPR007634">
    <property type="entry name" value="RNA_pol_sigma_54_DNA-bd"/>
</dbReference>
<dbReference type="RefSeq" id="WP_406770281.1">
    <property type="nucleotide sequence ID" value="NZ_JBJHZZ010000009.1"/>
</dbReference>
<dbReference type="Gene3D" id="1.10.10.60">
    <property type="entry name" value="Homeodomain-like"/>
    <property type="match status" value="1"/>
</dbReference>
<keyword evidence="12" id="KW-1185">Reference proteome</keyword>
<dbReference type="PROSITE" id="PS00718">
    <property type="entry name" value="SIGMA54_2"/>
    <property type="match status" value="1"/>
</dbReference>
<dbReference type="PANTHER" id="PTHR32248:SF4">
    <property type="entry name" value="RNA POLYMERASE SIGMA-54 FACTOR"/>
    <property type="match status" value="1"/>
</dbReference>
<keyword evidence="8" id="KW-0804">Transcription</keyword>
<accession>A0ABW8T5K6</accession>
<protein>
    <submittedName>
        <fullName evidence="11">RNA polymerase factor sigma-54</fullName>
    </submittedName>
</protein>
<proteinExistence type="inferred from homology"/>
<evidence type="ECO:0000256" key="1">
    <source>
        <dbReference type="ARBA" id="ARBA00008798"/>
    </source>
</evidence>
<name>A0ABW8T5K6_9CLOT</name>
<evidence type="ECO:0000313" key="11">
    <source>
        <dbReference type="EMBL" id="MFL0247743.1"/>
    </source>
</evidence>
<evidence type="ECO:0000256" key="2">
    <source>
        <dbReference type="ARBA" id="ARBA00022478"/>
    </source>
</evidence>
<evidence type="ECO:0000256" key="7">
    <source>
        <dbReference type="ARBA" id="ARBA00023125"/>
    </source>
</evidence>
<dbReference type="PRINTS" id="PR00045">
    <property type="entry name" value="SIGMA54FCT"/>
</dbReference>
<keyword evidence="5" id="KW-0805">Transcription regulation</keyword>
<evidence type="ECO:0000259" key="10">
    <source>
        <dbReference type="Pfam" id="PF04963"/>
    </source>
</evidence>
<dbReference type="InterPro" id="IPR038709">
    <property type="entry name" value="RpoN_core-bd_sf"/>
</dbReference>
<reference evidence="11 12" key="1">
    <citation type="submission" date="2024-11" db="EMBL/GenBank/DDBJ databases">
        <authorList>
            <person name="Heng Y.C."/>
            <person name="Lim A.C.H."/>
            <person name="Lee J.K.Y."/>
            <person name="Kittelmann S."/>
        </authorList>
    </citation>
    <scope>NUCLEOTIDE SEQUENCE [LARGE SCALE GENOMIC DNA]</scope>
    <source>
        <strain evidence="11 12">WILCCON 0185</strain>
    </source>
</reference>
<comment type="caution">
    <text evidence="11">The sequence shown here is derived from an EMBL/GenBank/DDBJ whole genome shotgun (WGS) entry which is preliminary data.</text>
</comment>
<dbReference type="Gene3D" id="1.10.10.1330">
    <property type="entry name" value="RNA polymerase sigma-54 factor, core-binding domain"/>
    <property type="match status" value="1"/>
</dbReference>
<dbReference type="Pfam" id="PF04552">
    <property type="entry name" value="Sigma54_DBD"/>
    <property type="match status" value="1"/>
</dbReference>
<keyword evidence="4" id="KW-0548">Nucleotidyltransferase</keyword>
<dbReference type="PIRSF" id="PIRSF000774">
    <property type="entry name" value="RpoN"/>
    <property type="match status" value="1"/>
</dbReference>
<dbReference type="Pfam" id="PF04963">
    <property type="entry name" value="Sigma54_CBD"/>
    <property type="match status" value="1"/>
</dbReference>
<evidence type="ECO:0000313" key="12">
    <source>
        <dbReference type="Proteomes" id="UP001623591"/>
    </source>
</evidence>
<gene>
    <name evidence="11" type="primary">rpoN</name>
    <name evidence="11" type="ORF">ACJDUG_12250</name>
</gene>
<feature type="domain" description="RNA polymerase sigma factor 54 DNA-binding" evidence="9">
    <location>
        <begin position="289"/>
        <end position="448"/>
    </location>
</feature>
<dbReference type="NCBIfam" id="TIGR02395">
    <property type="entry name" value="rpoN_sigma"/>
    <property type="match status" value="1"/>
</dbReference>
<evidence type="ECO:0000256" key="5">
    <source>
        <dbReference type="ARBA" id="ARBA00023015"/>
    </source>
</evidence>
<dbReference type="InterPro" id="IPR000394">
    <property type="entry name" value="RNA_pol_sigma_54"/>
</dbReference>
<keyword evidence="7" id="KW-0238">DNA-binding</keyword>
<evidence type="ECO:0000256" key="8">
    <source>
        <dbReference type="ARBA" id="ARBA00023163"/>
    </source>
</evidence>
<dbReference type="PROSITE" id="PS00717">
    <property type="entry name" value="SIGMA54_1"/>
    <property type="match status" value="1"/>
</dbReference>
<evidence type="ECO:0000256" key="3">
    <source>
        <dbReference type="ARBA" id="ARBA00022679"/>
    </source>
</evidence>
<comment type="similarity">
    <text evidence="1">Belongs to the sigma-54 factor family.</text>
</comment>
<dbReference type="PANTHER" id="PTHR32248">
    <property type="entry name" value="RNA POLYMERASE SIGMA-54 FACTOR"/>
    <property type="match status" value="1"/>
</dbReference>
<organism evidence="11 12">
    <name type="scientific">Candidatus Clostridium stratigraminis</name>
    <dbReference type="NCBI Taxonomy" id="3381661"/>
    <lineage>
        <taxon>Bacteria</taxon>
        <taxon>Bacillati</taxon>
        <taxon>Bacillota</taxon>
        <taxon>Clostridia</taxon>
        <taxon>Eubacteriales</taxon>
        <taxon>Clostridiaceae</taxon>
        <taxon>Clostridium</taxon>
    </lineage>
</organism>